<accession>A0A0H5PXR5</accession>
<dbReference type="AlphaFoldDB" id="A0A0H5PXR5"/>
<dbReference type="EMBL" id="LN852945">
    <property type="protein sequence ID" value="CRY94536.1"/>
    <property type="molecule type" value="Genomic_DNA"/>
</dbReference>
<reference evidence="1" key="1">
    <citation type="submission" date="2015-06" db="EMBL/GenBank/DDBJ databases">
        <authorList>
            <person name="Joergensen T."/>
        </authorList>
    </citation>
    <scope>NUCLEOTIDE SEQUENCE</scope>
    <source>
        <plasmid evidence="1">pRGRH0273</plasmid>
    </source>
</reference>
<sequence>MSVEVRMELTAEEEAIAAEFERGWSPEQINSATLRLGPAAGDVLPGYLAELLHQRAQDEGVSEISVLCRAVESYLVPA</sequence>
<proteinExistence type="predicted"/>
<geneLocation type="plasmid" evidence="1">
    <name>pRGRH0273</name>
</geneLocation>
<evidence type="ECO:0000313" key="1">
    <source>
        <dbReference type="EMBL" id="CRY94536.1"/>
    </source>
</evidence>
<organism evidence="1">
    <name type="scientific">uncultured prokaryote</name>
    <dbReference type="NCBI Taxonomy" id="198431"/>
    <lineage>
        <taxon>unclassified sequences</taxon>
        <taxon>environmental samples</taxon>
    </lineage>
</organism>
<keyword evidence="1" id="KW-0614">Plasmid</keyword>
<protein>
    <submittedName>
        <fullName evidence="1">Uncharacterized protein</fullName>
    </submittedName>
</protein>
<name>A0A0H5PXR5_9ZZZZ</name>
<reference evidence="1" key="2">
    <citation type="submission" date="2015-07" db="EMBL/GenBank/DDBJ databases">
        <title>Plasmids, circular viruses and viroids from rat gut.</title>
        <authorList>
            <person name="Jorgensen T.J."/>
            <person name="Hansen M.A."/>
            <person name="Xu Z."/>
            <person name="Tabak M.A."/>
            <person name="Sorensen S.J."/>
            <person name="Hansen L.H."/>
        </authorList>
    </citation>
    <scope>NUCLEOTIDE SEQUENCE</scope>
    <source>
        <plasmid evidence="1">pRGRH0273</plasmid>
    </source>
</reference>